<comment type="similarity">
    <text evidence="5">Belongs to the D-isomer specific 2-hydroxyacid dehydrogenase family. PdxB subfamily.</text>
</comment>
<dbReference type="Gene3D" id="3.40.50.720">
    <property type="entry name" value="NAD(P)-binding Rossmann-like Domain"/>
    <property type="match status" value="2"/>
</dbReference>
<dbReference type="InterPro" id="IPR006139">
    <property type="entry name" value="D-isomer_2_OHA_DH_cat_dom"/>
</dbReference>
<feature type="binding site" evidence="5">
    <location>
        <position position="257"/>
    </location>
    <ligand>
        <name>NAD(+)</name>
        <dbReference type="ChEBI" id="CHEBI:57540"/>
    </ligand>
</feature>
<keyword evidence="3 5" id="KW-0520">NAD</keyword>
<feature type="binding site" evidence="5">
    <location>
        <position position="258"/>
    </location>
    <ligand>
        <name>substrate</name>
    </ligand>
</feature>
<comment type="pathway">
    <text evidence="5">Cofactor biosynthesis; pyridoxine 5'-phosphate biosynthesis; pyridoxine 5'-phosphate from D-erythrose 4-phosphate: step 2/5.</text>
</comment>
<feature type="domain" description="Erythronate-4-phosphate dehydrogenase dimerisation" evidence="8">
    <location>
        <begin position="289"/>
        <end position="369"/>
    </location>
</feature>
<feature type="binding site" evidence="5">
    <location>
        <position position="45"/>
    </location>
    <ligand>
        <name>substrate</name>
    </ligand>
</feature>
<accession>A0ABS8W4N8</accession>
<comment type="caution">
    <text evidence="5">Lacks conserved residue(s) required for the propagation of feature annotation.</text>
</comment>
<comment type="catalytic activity">
    <reaction evidence="5">
        <text>4-phospho-D-erythronate + NAD(+) = (R)-3-hydroxy-2-oxo-4-phosphooxybutanoate + NADH + H(+)</text>
        <dbReference type="Rhea" id="RHEA:18829"/>
        <dbReference type="ChEBI" id="CHEBI:15378"/>
        <dbReference type="ChEBI" id="CHEBI:57540"/>
        <dbReference type="ChEBI" id="CHEBI:57945"/>
        <dbReference type="ChEBI" id="CHEBI:58538"/>
        <dbReference type="ChEBI" id="CHEBI:58766"/>
        <dbReference type="EC" id="1.1.1.290"/>
    </reaction>
</comment>
<feature type="active site" description="Proton donor" evidence="5">
    <location>
        <position position="254"/>
    </location>
</feature>
<dbReference type="Pfam" id="PF11890">
    <property type="entry name" value="DUF3410"/>
    <property type="match status" value="1"/>
</dbReference>
<dbReference type="SUPFAM" id="SSF52283">
    <property type="entry name" value="Formate/glycerate dehydrogenase catalytic domain-like"/>
    <property type="match status" value="1"/>
</dbReference>
<feature type="active site" evidence="5">
    <location>
        <position position="208"/>
    </location>
</feature>
<feature type="domain" description="D-isomer specific 2-hydroxyacid dehydrogenase NAD-binding" evidence="7">
    <location>
        <begin position="110"/>
        <end position="256"/>
    </location>
</feature>
<dbReference type="InterPro" id="IPR024531">
    <property type="entry name" value="Erythronate-4-P_DHase_dimer"/>
</dbReference>
<feature type="binding site" evidence="5">
    <location>
        <position position="67"/>
    </location>
    <ligand>
        <name>substrate</name>
    </ligand>
</feature>
<dbReference type="CDD" id="cd12158">
    <property type="entry name" value="ErythrP_dh"/>
    <property type="match status" value="1"/>
</dbReference>
<dbReference type="Pfam" id="PF00389">
    <property type="entry name" value="2-Hacid_dh"/>
    <property type="match status" value="1"/>
</dbReference>
<keyword evidence="4 5" id="KW-0664">Pyridoxine biosynthesis</keyword>
<proteinExistence type="inferred from homology"/>
<evidence type="ECO:0000313" key="9">
    <source>
        <dbReference type="EMBL" id="MCE2593455.1"/>
    </source>
</evidence>
<keyword evidence="1 5" id="KW-0963">Cytoplasm</keyword>
<dbReference type="InterPro" id="IPR006140">
    <property type="entry name" value="D-isomer_DH_NAD-bd"/>
</dbReference>
<dbReference type="HAMAP" id="MF_01825">
    <property type="entry name" value="PdxB"/>
    <property type="match status" value="1"/>
</dbReference>
<evidence type="ECO:0000256" key="1">
    <source>
        <dbReference type="ARBA" id="ARBA00022490"/>
    </source>
</evidence>
<evidence type="ECO:0000259" key="8">
    <source>
        <dbReference type="Pfam" id="PF11890"/>
    </source>
</evidence>
<dbReference type="EMBL" id="JAIMJA010000001">
    <property type="protein sequence ID" value="MCE2593455.1"/>
    <property type="molecule type" value="Genomic_DNA"/>
</dbReference>
<dbReference type="RefSeq" id="WP_233051060.1">
    <property type="nucleotide sequence ID" value="NZ_JAIMJA010000001.1"/>
</dbReference>
<evidence type="ECO:0000259" key="6">
    <source>
        <dbReference type="Pfam" id="PF00389"/>
    </source>
</evidence>
<gene>
    <name evidence="5" type="primary">pdxB</name>
    <name evidence="9" type="ORF">K6Y31_01320</name>
</gene>
<dbReference type="InterPro" id="IPR036291">
    <property type="entry name" value="NAD(P)-bd_dom_sf"/>
</dbReference>
<keyword evidence="10" id="KW-1185">Reference proteome</keyword>
<sequence length="374" mass="41678">MKIFLDSNIPFAQEMFSDLGELHFFEGRNVTAEQLKDADALLVRSITQVNEALLCKNERLQFVGTATIGMDHIDKAYLSSRDIPFHSAPGCNKESVAQYVVSAILVHAEKHLINLQGKTVGIVGAGNTGSAVWQKLTALGMKCHLCDPLLEQAGDRRQFVDMKTIMECDFISLHVPLTVDGEYATKHLFDQQRLRQLNQHQVLINTSRGDVINNQALLERVESGSLPTLILDVWENEPNIEMALLPYTDIATPHIAGYSLEGKANGTEILYRALCQQLGETPSKKVSQFLPPAVVDSIQINAELNQNLVKSLVHLVYDVRRDDNIFRAEIGLPNGFDLMRKNYRERREFSTLNVSLGANQEAHLLAALGFTIAN</sequence>
<feature type="active site" evidence="5">
    <location>
        <position position="237"/>
    </location>
</feature>
<keyword evidence="2 5" id="KW-0560">Oxidoreductase</keyword>
<dbReference type="Proteomes" id="UP001201273">
    <property type="component" value="Unassembled WGS sequence"/>
</dbReference>
<evidence type="ECO:0000256" key="4">
    <source>
        <dbReference type="ARBA" id="ARBA00023096"/>
    </source>
</evidence>
<dbReference type="EC" id="1.1.1.290" evidence="5"/>
<organism evidence="9 10">
    <name type="scientific">Motilimonas cestriensis</name>
    <dbReference type="NCBI Taxonomy" id="2742685"/>
    <lineage>
        <taxon>Bacteria</taxon>
        <taxon>Pseudomonadati</taxon>
        <taxon>Pseudomonadota</taxon>
        <taxon>Gammaproteobacteria</taxon>
        <taxon>Alteromonadales</taxon>
        <taxon>Alteromonadales genera incertae sedis</taxon>
        <taxon>Motilimonas</taxon>
    </lineage>
</organism>
<dbReference type="InterPro" id="IPR020921">
    <property type="entry name" value="Erythronate-4-P_DHase"/>
</dbReference>
<name>A0ABS8W4N8_9GAMM</name>
<comment type="subunit">
    <text evidence="5">Homodimer.</text>
</comment>
<evidence type="ECO:0000259" key="7">
    <source>
        <dbReference type="Pfam" id="PF02826"/>
    </source>
</evidence>
<dbReference type="PANTHER" id="PTHR42938">
    <property type="entry name" value="FORMATE DEHYDROGENASE 1"/>
    <property type="match status" value="1"/>
</dbReference>
<dbReference type="Pfam" id="PF02826">
    <property type="entry name" value="2-Hacid_dh_C"/>
    <property type="match status" value="1"/>
</dbReference>
<dbReference type="PANTHER" id="PTHR42938:SF9">
    <property type="entry name" value="FORMATE DEHYDROGENASE 1"/>
    <property type="match status" value="1"/>
</dbReference>
<dbReference type="SUPFAM" id="SSF51735">
    <property type="entry name" value="NAD(P)-binding Rossmann-fold domains"/>
    <property type="match status" value="1"/>
</dbReference>
<feature type="domain" description="D-isomer specific 2-hydroxyacid dehydrogenase catalytic" evidence="6">
    <location>
        <begin position="13"/>
        <end position="278"/>
    </location>
</feature>
<comment type="function">
    <text evidence="5">Catalyzes the oxidation of erythronate-4-phosphate to 3-hydroxy-2-oxo-4-phosphonooxybutanoate.</text>
</comment>
<evidence type="ECO:0000256" key="2">
    <source>
        <dbReference type="ARBA" id="ARBA00023002"/>
    </source>
</evidence>
<reference evidence="9 10" key="1">
    <citation type="journal article" date="2022" name="Environ. Microbiol. Rep.">
        <title>Eco-phylogenetic analyses reveal divergent evolution of vitamin B12 metabolism in the marine bacterial family 'Psychromonadaceae'.</title>
        <authorList>
            <person name="Jin X."/>
            <person name="Yang Y."/>
            <person name="Cao H."/>
            <person name="Gao B."/>
            <person name="Zhao Z."/>
        </authorList>
    </citation>
    <scope>NUCLEOTIDE SEQUENCE [LARGE SCALE GENOMIC DNA]</scope>
    <source>
        <strain evidence="9 10">MKS20</strain>
    </source>
</reference>
<feature type="binding site" evidence="5">
    <location>
        <position position="147"/>
    </location>
    <ligand>
        <name>NAD(+)</name>
        <dbReference type="ChEBI" id="CHEBI:57540"/>
    </ligand>
</feature>
<comment type="subcellular location">
    <subcellularLocation>
        <location evidence="5">Cytoplasm</location>
    </subcellularLocation>
</comment>
<evidence type="ECO:0000313" key="10">
    <source>
        <dbReference type="Proteomes" id="UP001201273"/>
    </source>
</evidence>
<evidence type="ECO:0000256" key="3">
    <source>
        <dbReference type="ARBA" id="ARBA00023027"/>
    </source>
</evidence>
<dbReference type="InterPro" id="IPR038251">
    <property type="entry name" value="PdxB_dimer_sf"/>
</dbReference>
<protein>
    <recommendedName>
        <fullName evidence="5">Erythronate-4-phosphate dehydrogenase</fullName>
        <ecNumber evidence="5">1.1.1.290</ecNumber>
    </recommendedName>
</protein>
<feature type="binding site" evidence="5">
    <location>
        <position position="232"/>
    </location>
    <ligand>
        <name>NAD(+)</name>
        <dbReference type="ChEBI" id="CHEBI:57540"/>
    </ligand>
</feature>
<dbReference type="Gene3D" id="3.30.1370.170">
    <property type="match status" value="1"/>
</dbReference>
<comment type="caution">
    <text evidence="9">The sequence shown here is derived from an EMBL/GenBank/DDBJ whole genome shotgun (WGS) entry which is preliminary data.</text>
</comment>
<evidence type="ECO:0000256" key="5">
    <source>
        <dbReference type="HAMAP-Rule" id="MF_01825"/>
    </source>
</evidence>